<feature type="transmembrane region" description="Helical" evidence="1">
    <location>
        <begin position="196"/>
        <end position="214"/>
    </location>
</feature>
<keyword evidence="4" id="KW-1185">Reference proteome</keyword>
<dbReference type="Proteomes" id="UP000092839">
    <property type="component" value="Chromosome"/>
</dbReference>
<dbReference type="Pfam" id="PF07589">
    <property type="entry name" value="PEP-CTERM"/>
    <property type="match status" value="1"/>
</dbReference>
<keyword evidence="1" id="KW-0472">Membrane</keyword>
<evidence type="ECO:0000259" key="2">
    <source>
        <dbReference type="Pfam" id="PF07589"/>
    </source>
</evidence>
<keyword evidence="1" id="KW-0812">Transmembrane</keyword>
<protein>
    <recommendedName>
        <fullName evidence="2">Ice-binding protein C-terminal domain-containing protein</fullName>
    </recommendedName>
</protein>
<evidence type="ECO:0000256" key="1">
    <source>
        <dbReference type="SAM" id="Phobius"/>
    </source>
</evidence>
<proteinExistence type="predicted"/>
<reference evidence="3 4" key="1">
    <citation type="submission" date="2016-07" db="EMBL/GenBank/DDBJ databases">
        <title>Complete genome sequence of Bradyrhizobium icense LMTR 13T, a potential inoculant strain isolated from lima bean (Phaseolus lunatus) in Peru.</title>
        <authorList>
            <person name="Ormeno-Orrillo E."/>
            <person name="Duran D."/>
            <person name="Rogel M.A."/>
            <person name="Rey L."/>
            <person name="Imperial J."/>
            <person name="Ruiz-Argueso T."/>
            <person name="Martinez-Romero E."/>
        </authorList>
    </citation>
    <scope>NUCLEOTIDE SEQUENCE [LARGE SCALE GENOMIC DNA]</scope>
    <source>
        <strain evidence="3 4">LMTR 13</strain>
    </source>
</reference>
<organism evidence="3 4">
    <name type="scientific">Bradyrhizobium icense</name>
    <dbReference type="NCBI Taxonomy" id="1274631"/>
    <lineage>
        <taxon>Bacteria</taxon>
        <taxon>Pseudomonadati</taxon>
        <taxon>Pseudomonadota</taxon>
        <taxon>Alphaproteobacteria</taxon>
        <taxon>Hyphomicrobiales</taxon>
        <taxon>Nitrobacteraceae</taxon>
        <taxon>Bradyrhizobium</taxon>
    </lineage>
</organism>
<name>A0A1B1UHI4_9BRAD</name>
<dbReference type="KEGG" id="bic:LMTR13_20610"/>
<evidence type="ECO:0000313" key="3">
    <source>
        <dbReference type="EMBL" id="ANW02213.1"/>
    </source>
</evidence>
<keyword evidence="1" id="KW-1133">Transmembrane helix</keyword>
<dbReference type="InterPro" id="IPR013424">
    <property type="entry name" value="Ice-binding_C"/>
</dbReference>
<accession>A0A1B1UHI4</accession>
<feature type="domain" description="Ice-binding protein C-terminal" evidence="2">
    <location>
        <begin position="192"/>
        <end position="217"/>
    </location>
</feature>
<evidence type="ECO:0000313" key="4">
    <source>
        <dbReference type="Proteomes" id="UP000092839"/>
    </source>
</evidence>
<sequence>MVHSPANAAVVSFTGDGNFSNVTNCSGGSPGCSISADKNVLKMSGASWPTGQPSTLTITDITGTNITTDQNDYVIGMITWVNRATYNTDQNFNVQYTFTLNFTSPNNSFDSQVFNLNITQPTNPTPDNVFNISQATLNNLGPFTLNGVTISDIHFAEYGDGWYNGSTWKNPEYGTSTLKILADFTFATAAPPVPEASTWAMMILGFAGVGFVAYRRKRAGSALPAA</sequence>
<dbReference type="EMBL" id="CP016428">
    <property type="protein sequence ID" value="ANW02213.1"/>
    <property type="molecule type" value="Genomic_DNA"/>
</dbReference>
<gene>
    <name evidence="3" type="ORF">LMTR13_20610</name>
</gene>
<dbReference type="InterPro" id="IPR047995">
    <property type="entry name" value="Choice_anch_K"/>
</dbReference>
<dbReference type="AlphaFoldDB" id="A0A1B1UHI4"/>
<dbReference type="NCBIfam" id="NF038131">
    <property type="entry name" value="choice_anch_K"/>
    <property type="match status" value="1"/>
</dbReference>